<feature type="domain" description="UPF0033" evidence="2">
    <location>
        <begin position="7"/>
        <end position="31"/>
    </location>
</feature>
<name>A0A4R2RNC9_9RHOB</name>
<dbReference type="Gene3D" id="3.30.110.40">
    <property type="entry name" value="TusA-like domain"/>
    <property type="match status" value="1"/>
</dbReference>
<dbReference type="SUPFAM" id="SSF64307">
    <property type="entry name" value="SirA-like"/>
    <property type="match status" value="1"/>
</dbReference>
<dbReference type="InterPro" id="IPR001455">
    <property type="entry name" value="TusA-like"/>
</dbReference>
<dbReference type="EMBL" id="SLXU01000005">
    <property type="protein sequence ID" value="TCP61291.1"/>
    <property type="molecule type" value="Genomic_DNA"/>
</dbReference>
<comment type="caution">
    <text evidence="3">The sequence shown here is derived from an EMBL/GenBank/DDBJ whole genome shotgun (WGS) entry which is preliminary data.</text>
</comment>
<sequence length="87" mass="9628">MNETIEIDARGLRCPLPVLRLQKALRQIAPGATVQLMTDDPVAVVDIPHFCIAAGHILVETQEHGAAHVFIVRRTPVTFAKDEHPDR</sequence>
<dbReference type="PANTHER" id="PTHR33279:SF6">
    <property type="entry name" value="SULFUR CARRIER PROTEIN YEDF-RELATED"/>
    <property type="match status" value="1"/>
</dbReference>
<dbReference type="OrthoDB" id="9797551at2"/>
<accession>A0A4R2RNC9</accession>
<proteinExistence type="inferred from homology"/>
<dbReference type="AlphaFoldDB" id="A0A4R2RNC9"/>
<dbReference type="Proteomes" id="UP000295050">
    <property type="component" value="Unassembled WGS sequence"/>
</dbReference>
<evidence type="ECO:0000259" key="2">
    <source>
        <dbReference type="PROSITE" id="PS01148"/>
    </source>
</evidence>
<evidence type="ECO:0000256" key="1">
    <source>
        <dbReference type="ARBA" id="ARBA00008984"/>
    </source>
</evidence>
<dbReference type="PANTHER" id="PTHR33279">
    <property type="entry name" value="SULFUR CARRIER PROTEIN YEDF-RELATED"/>
    <property type="match status" value="1"/>
</dbReference>
<keyword evidence="4" id="KW-1185">Reference proteome</keyword>
<organism evidence="3 4">
    <name type="scientific">Rhodovulum bhavnagarense</name>
    <dbReference type="NCBI Taxonomy" id="992286"/>
    <lineage>
        <taxon>Bacteria</taxon>
        <taxon>Pseudomonadati</taxon>
        <taxon>Pseudomonadota</taxon>
        <taxon>Alphaproteobacteria</taxon>
        <taxon>Rhodobacterales</taxon>
        <taxon>Paracoccaceae</taxon>
        <taxon>Rhodovulum</taxon>
    </lineage>
</organism>
<dbReference type="Pfam" id="PF01206">
    <property type="entry name" value="TusA"/>
    <property type="match status" value="1"/>
</dbReference>
<dbReference type="RefSeq" id="WP_132951082.1">
    <property type="nucleotide sequence ID" value="NZ_SLXU01000005.1"/>
</dbReference>
<protein>
    <submittedName>
        <fullName evidence="3">tRNA 2-thiouridine synthesizing protein A</fullName>
    </submittedName>
</protein>
<dbReference type="InterPro" id="IPR036868">
    <property type="entry name" value="TusA-like_sf"/>
</dbReference>
<reference evidence="3 4" key="1">
    <citation type="submission" date="2019-03" db="EMBL/GenBank/DDBJ databases">
        <title>Genomic Encyclopedia of Type Strains, Phase IV (KMG-IV): sequencing the most valuable type-strain genomes for metagenomic binning, comparative biology and taxonomic classification.</title>
        <authorList>
            <person name="Goeker M."/>
        </authorList>
    </citation>
    <scope>NUCLEOTIDE SEQUENCE [LARGE SCALE GENOMIC DNA]</scope>
    <source>
        <strain evidence="3 4">DSM 24766</strain>
    </source>
</reference>
<dbReference type="CDD" id="cd00291">
    <property type="entry name" value="SirA_YedF_YeeD"/>
    <property type="match status" value="1"/>
</dbReference>
<evidence type="ECO:0000313" key="4">
    <source>
        <dbReference type="Proteomes" id="UP000295050"/>
    </source>
</evidence>
<dbReference type="PROSITE" id="PS01148">
    <property type="entry name" value="UPF0033"/>
    <property type="match status" value="1"/>
</dbReference>
<comment type="similarity">
    <text evidence="1">Belongs to the sulfur carrier protein TusA family.</text>
</comment>
<evidence type="ECO:0000313" key="3">
    <source>
        <dbReference type="EMBL" id="TCP61291.1"/>
    </source>
</evidence>
<gene>
    <name evidence="3" type="ORF">EV663_1058</name>
</gene>